<dbReference type="Pfam" id="PF05266">
    <property type="entry name" value="DUF724"/>
    <property type="match status" value="1"/>
</dbReference>
<organism evidence="4">
    <name type="scientific">Fagus sylvatica</name>
    <name type="common">Beechnut</name>
    <dbReference type="NCBI Taxonomy" id="28930"/>
    <lineage>
        <taxon>Eukaryota</taxon>
        <taxon>Viridiplantae</taxon>
        <taxon>Streptophyta</taxon>
        <taxon>Embryophyta</taxon>
        <taxon>Tracheophyta</taxon>
        <taxon>Spermatophyta</taxon>
        <taxon>Magnoliopsida</taxon>
        <taxon>eudicotyledons</taxon>
        <taxon>Gunneridae</taxon>
        <taxon>Pentapetalae</taxon>
        <taxon>rosids</taxon>
        <taxon>fabids</taxon>
        <taxon>Fagales</taxon>
        <taxon>Fagaceae</taxon>
        <taxon>Fagus</taxon>
    </lineage>
</organism>
<keyword evidence="2" id="KW-0341">Growth regulation</keyword>
<evidence type="ECO:0000256" key="2">
    <source>
        <dbReference type="ARBA" id="ARBA00022604"/>
    </source>
</evidence>
<dbReference type="EMBL" id="OIVN01004168">
    <property type="protein sequence ID" value="SPD15839.1"/>
    <property type="molecule type" value="Genomic_DNA"/>
</dbReference>
<dbReference type="InterPro" id="IPR007930">
    <property type="entry name" value="DUF724"/>
</dbReference>
<accession>A0A2N9HVW4</accession>
<sequence length="204" mass="23413">MVEVVSSAHADNSGKDTEPNQQTIQKEMEQNSGSISCPPLPLIPISRILKGIPHSPHFLQLRSHSEAARKNLMAGWDRTFEETVEEIHSLTAKDFWVRASELWKTMEELQSLGYNVFMLRKRLVELTEVMVDQKLSQLEIRRLKVKAESHRMEKSRLESVILGLKVRTEREQVAMIEVLKEVAKMENEVPKFDGVFASLAMEPF</sequence>
<keyword evidence="1" id="KW-0813">Transport</keyword>
<gene>
    <name evidence="4" type="ORF">FSB_LOCUS43721</name>
</gene>
<proteinExistence type="predicted"/>
<evidence type="ECO:0000256" key="3">
    <source>
        <dbReference type="SAM" id="MobiDB-lite"/>
    </source>
</evidence>
<reference evidence="4" key="1">
    <citation type="submission" date="2018-02" db="EMBL/GenBank/DDBJ databases">
        <authorList>
            <person name="Cohen D.B."/>
            <person name="Kent A.D."/>
        </authorList>
    </citation>
    <scope>NUCLEOTIDE SEQUENCE</scope>
</reference>
<dbReference type="AlphaFoldDB" id="A0A2N9HVW4"/>
<protein>
    <submittedName>
        <fullName evidence="4">Uncharacterized protein</fullName>
    </submittedName>
</protein>
<evidence type="ECO:0000256" key="1">
    <source>
        <dbReference type="ARBA" id="ARBA00022448"/>
    </source>
</evidence>
<name>A0A2N9HVW4_FAGSY</name>
<evidence type="ECO:0000313" key="4">
    <source>
        <dbReference type="EMBL" id="SPD15839.1"/>
    </source>
</evidence>
<feature type="region of interest" description="Disordered" evidence="3">
    <location>
        <begin position="1"/>
        <end position="21"/>
    </location>
</feature>